<proteinExistence type="predicted"/>
<feature type="compositionally biased region" description="Basic and acidic residues" evidence="2">
    <location>
        <begin position="1121"/>
        <end position="1132"/>
    </location>
</feature>
<comment type="caution">
    <text evidence="4">The sequence shown here is derived from an EMBL/GenBank/DDBJ whole genome shotgun (WGS) entry which is preliminary data.</text>
</comment>
<dbReference type="Pfam" id="PF26082">
    <property type="entry name" value="zf-C2H2_AcuF"/>
    <property type="match status" value="1"/>
</dbReference>
<dbReference type="CDD" id="cd14688">
    <property type="entry name" value="bZIP_YAP"/>
    <property type="match status" value="1"/>
</dbReference>
<dbReference type="InterPro" id="IPR004827">
    <property type="entry name" value="bZIP"/>
</dbReference>
<organism evidence="4 5">
    <name type="scientific">Fusarium piperis</name>
    <dbReference type="NCBI Taxonomy" id="1435070"/>
    <lineage>
        <taxon>Eukaryota</taxon>
        <taxon>Fungi</taxon>
        <taxon>Dikarya</taxon>
        <taxon>Ascomycota</taxon>
        <taxon>Pezizomycotina</taxon>
        <taxon>Sordariomycetes</taxon>
        <taxon>Hypocreomycetidae</taxon>
        <taxon>Hypocreales</taxon>
        <taxon>Nectriaceae</taxon>
        <taxon>Fusarium</taxon>
        <taxon>Fusarium solani species complex</taxon>
    </lineage>
</organism>
<feature type="region of interest" description="Disordered" evidence="2">
    <location>
        <begin position="1003"/>
        <end position="1145"/>
    </location>
</feature>
<evidence type="ECO:0000313" key="5">
    <source>
        <dbReference type="Proteomes" id="UP001140502"/>
    </source>
</evidence>
<dbReference type="Proteomes" id="UP001140502">
    <property type="component" value="Unassembled WGS sequence"/>
</dbReference>
<evidence type="ECO:0000256" key="2">
    <source>
        <dbReference type="SAM" id="MobiDB-lite"/>
    </source>
</evidence>
<feature type="region of interest" description="Disordered" evidence="2">
    <location>
        <begin position="868"/>
        <end position="893"/>
    </location>
</feature>
<feature type="region of interest" description="Disordered" evidence="2">
    <location>
        <begin position="19"/>
        <end position="40"/>
    </location>
</feature>
<gene>
    <name evidence="4" type="ORF">N0V84_002830</name>
</gene>
<feature type="region of interest" description="Disordered" evidence="2">
    <location>
        <begin position="675"/>
        <end position="745"/>
    </location>
</feature>
<feature type="domain" description="BZIP" evidence="3">
    <location>
        <begin position="1077"/>
        <end position="1092"/>
    </location>
</feature>
<dbReference type="OrthoDB" id="5103443at2759"/>
<feature type="compositionally biased region" description="Basic and acidic residues" evidence="2">
    <location>
        <begin position="1096"/>
        <end position="1106"/>
    </location>
</feature>
<dbReference type="SUPFAM" id="SSF57959">
    <property type="entry name" value="Leucine zipper domain"/>
    <property type="match status" value="1"/>
</dbReference>
<keyword evidence="5" id="KW-1185">Reference proteome</keyword>
<keyword evidence="1" id="KW-0175">Coiled coil</keyword>
<dbReference type="InterPro" id="IPR058925">
    <property type="entry name" value="zf-C2H2_AcuF"/>
</dbReference>
<feature type="region of interest" description="Disordered" evidence="2">
    <location>
        <begin position="415"/>
        <end position="439"/>
    </location>
</feature>
<dbReference type="AlphaFoldDB" id="A0A9W9BRX6"/>
<feature type="compositionally biased region" description="Polar residues" evidence="2">
    <location>
        <begin position="921"/>
        <end position="938"/>
    </location>
</feature>
<sequence>MTALLRPEDARDWETTIREWQSRQSGRQHDGPAPEPDEKSAVARLTTAVDTLFREIVVILSNKGKFPSDIFISLDRSRSCFSLWSDGHGVASGSLDDKFQRSRNLRQATMKTLSHLSSTIVDHLVPVANISNPKTQGLCDQVSNILEEVKFSHIADDSSSDSSSECSSADIHELAEDLKTDVDCLIELDQMLRDPATDPEPEMAEVNFSVSSWKPQQVFVDKIENRFPGVDKLLSVSLGIVNCERFLRCQTERNTNQVNADQAGQLAEINEGSKFHDSGLGSSLNPTSSYAETIMSYGDGNRSIRIPRLSEQAKNGEPFSCIACGRSVTMATNSQWKRHLYLDLQPYVCLDTSCRLSNSTFPNRVNWLQHLALDHGMEPKWEQIKCPLCGDKTGPGKMAITAHLGRHLEEISLSALPTGPDSETNSETSDADTDNIQDGGQEVGEMLQNTNAMEVSSEGEISDLSDLPLTSFPSPPLMPPVRPTSGDEVLVAYLGNGRDPDLDLRVQELTENYPPQQKREKQDQLPHHLEAQIRKEEKEALHSRIWDVTFAQEEAKKEIAKAKAEAEEAAYQRLKAEQKAEEDERARLHAQVMAAAEEAAYERIKAERAEKDRLMAALMEMHATEAEARDRAEAETRARVLDVEEALRRQMKAIEAAQEETKRDIEKAKVEAHKVARERVESERKSEEERARKHAEAMAAAEEKARRRFEAEMEADAGRRKAKAEAYDQAKEEAERKLEGELKAAEEQRWKEAEERVRAESEAQLNFEAELRTAEERRKKEEEERAKAEELARVRFEKALKEEAEAKLKAATAASTEAKGLKKFEEEARARAESEALAKLEEAKKAAAVVATEAKRLRTLEEELKKGIEAEAKDRLQFDTGPKPAQTDRQVETEFQLPLKASMWAENLFPDVKSLKQYYSQEKLQGSSDHPAKVSSQERALEREHGSSSKHQGNSTTDDRGNTPDNHSEDISDRLDFMEPRHLYSMDPIADLHAAGTKQKLDSINLNTAPSHPLPSPYSNDSSELPPVLPPIQPDNAKGIQITIPSVNAIQPGTAGPGKDSSELDEDWTGITDPAERRRLSNRMAQRTYRRKMKKRLEDLEKRAVSTEDAAPEHASSPRDAAFDDKSQKVAEPKPPPSTVPPLIMEPFIYDTSTVQEPIPRTPAPATAITSRVITSNSMM</sequence>
<feature type="compositionally biased region" description="Basic and acidic residues" evidence="2">
    <location>
        <begin position="868"/>
        <end position="877"/>
    </location>
</feature>
<evidence type="ECO:0000256" key="1">
    <source>
        <dbReference type="SAM" id="Coils"/>
    </source>
</evidence>
<reference evidence="4" key="1">
    <citation type="submission" date="2022-10" db="EMBL/GenBank/DDBJ databases">
        <title>Tapping the CABI collections for fungal endophytes: first genome assemblies for Collariella, Neodidymelliopsis, Ascochyta clinopodiicola, Didymella pomorum, Didymosphaeria variabile, Neocosmospora piperis and Neocucurbitaria cava.</title>
        <authorList>
            <person name="Hill R."/>
        </authorList>
    </citation>
    <scope>NUCLEOTIDE SEQUENCE</scope>
    <source>
        <strain evidence="4">IMI 366586</strain>
    </source>
</reference>
<protein>
    <recommendedName>
        <fullName evidence="3">BZIP domain-containing protein</fullName>
    </recommendedName>
</protein>
<name>A0A9W9BRX6_9HYPO</name>
<accession>A0A9W9BRX6</accession>
<feature type="coiled-coil region" evidence="1">
    <location>
        <begin position="550"/>
        <end position="591"/>
    </location>
</feature>
<dbReference type="GO" id="GO:0003700">
    <property type="term" value="F:DNA-binding transcription factor activity"/>
    <property type="evidence" value="ECO:0007669"/>
    <property type="project" value="InterPro"/>
</dbReference>
<dbReference type="EMBL" id="JAPEUR010000037">
    <property type="protein sequence ID" value="KAJ4326715.1"/>
    <property type="molecule type" value="Genomic_DNA"/>
</dbReference>
<evidence type="ECO:0000259" key="3">
    <source>
        <dbReference type="PROSITE" id="PS00036"/>
    </source>
</evidence>
<dbReference type="InterPro" id="IPR046347">
    <property type="entry name" value="bZIP_sf"/>
</dbReference>
<feature type="region of interest" description="Disordered" evidence="2">
    <location>
        <begin position="921"/>
        <end position="976"/>
    </location>
</feature>
<dbReference type="PROSITE" id="PS00036">
    <property type="entry name" value="BZIP_BASIC"/>
    <property type="match status" value="1"/>
</dbReference>
<feature type="compositionally biased region" description="Basic and acidic residues" evidence="2">
    <location>
        <begin position="957"/>
        <end position="976"/>
    </location>
</feature>
<dbReference type="PANTHER" id="PTHR35391">
    <property type="entry name" value="C2H2-TYPE DOMAIN-CONTAINING PROTEIN-RELATED"/>
    <property type="match status" value="1"/>
</dbReference>
<dbReference type="PANTHER" id="PTHR35391:SF5">
    <property type="entry name" value="DUF6590 DOMAIN-CONTAINING PROTEIN"/>
    <property type="match status" value="1"/>
</dbReference>
<evidence type="ECO:0000313" key="4">
    <source>
        <dbReference type="EMBL" id="KAJ4326715.1"/>
    </source>
</evidence>